<reference evidence="4 5" key="1">
    <citation type="journal article" date="2008" name="Science">
        <title>The Physcomitrella genome reveals evolutionary insights into the conquest of land by plants.</title>
        <authorList>
            <person name="Rensing S."/>
            <person name="Lang D."/>
            <person name="Zimmer A."/>
            <person name="Terry A."/>
            <person name="Salamov A."/>
            <person name="Shapiro H."/>
            <person name="Nishiyama T."/>
            <person name="Perroud P.-F."/>
            <person name="Lindquist E."/>
            <person name="Kamisugi Y."/>
            <person name="Tanahashi T."/>
            <person name="Sakakibara K."/>
            <person name="Fujita T."/>
            <person name="Oishi K."/>
            <person name="Shin-I T."/>
            <person name="Kuroki Y."/>
            <person name="Toyoda A."/>
            <person name="Suzuki Y."/>
            <person name="Hashimoto A."/>
            <person name="Yamaguchi K."/>
            <person name="Sugano A."/>
            <person name="Kohara Y."/>
            <person name="Fujiyama A."/>
            <person name="Anterola A."/>
            <person name="Aoki S."/>
            <person name="Ashton N."/>
            <person name="Barbazuk W.B."/>
            <person name="Barker E."/>
            <person name="Bennetzen J."/>
            <person name="Bezanilla M."/>
            <person name="Blankenship R."/>
            <person name="Cho S.H."/>
            <person name="Dutcher S."/>
            <person name="Estelle M."/>
            <person name="Fawcett J.A."/>
            <person name="Gundlach H."/>
            <person name="Hanada K."/>
            <person name="Heyl A."/>
            <person name="Hicks K.A."/>
            <person name="Hugh J."/>
            <person name="Lohr M."/>
            <person name="Mayer K."/>
            <person name="Melkozernov A."/>
            <person name="Murata T."/>
            <person name="Nelson D."/>
            <person name="Pils B."/>
            <person name="Prigge M."/>
            <person name="Reiss B."/>
            <person name="Renner T."/>
            <person name="Rombauts S."/>
            <person name="Rushton P."/>
            <person name="Sanderfoot A."/>
            <person name="Schween G."/>
            <person name="Shiu S.-H."/>
            <person name="Stueber K."/>
            <person name="Theodoulou F.L."/>
            <person name="Tu H."/>
            <person name="Van de Peer Y."/>
            <person name="Verrier P.J."/>
            <person name="Waters E."/>
            <person name="Wood A."/>
            <person name="Yang L."/>
            <person name="Cove D."/>
            <person name="Cuming A."/>
            <person name="Hasebe M."/>
            <person name="Lucas S."/>
            <person name="Mishler D.B."/>
            <person name="Reski R."/>
            <person name="Grigoriev I."/>
            <person name="Quatrano R.S."/>
            <person name="Boore J.L."/>
        </authorList>
    </citation>
    <scope>NUCLEOTIDE SEQUENCE [LARGE SCALE GENOMIC DNA]</scope>
    <source>
        <strain evidence="4 5">cv. Gransden 2004</strain>
    </source>
</reference>
<keyword evidence="2" id="KW-0689">Ribosomal protein</keyword>
<organism evidence="4 5">
    <name type="scientific">Physcomitrium patens</name>
    <name type="common">Spreading-leaved earth moss</name>
    <name type="synonym">Physcomitrella patens</name>
    <dbReference type="NCBI Taxonomy" id="3218"/>
    <lineage>
        <taxon>Eukaryota</taxon>
        <taxon>Viridiplantae</taxon>
        <taxon>Streptophyta</taxon>
        <taxon>Embryophyta</taxon>
        <taxon>Bryophyta</taxon>
        <taxon>Bryophytina</taxon>
        <taxon>Bryopsida</taxon>
        <taxon>Funariidae</taxon>
        <taxon>Funariales</taxon>
        <taxon>Funariaceae</taxon>
        <taxon>Physcomitrium</taxon>
    </lineage>
</organism>
<dbReference type="GO" id="GO:0003723">
    <property type="term" value="F:RNA binding"/>
    <property type="evidence" value="ECO:0000318"/>
    <property type="project" value="GO_Central"/>
</dbReference>
<dbReference type="EMBL" id="ABEU02000003">
    <property type="status" value="NOT_ANNOTATED_CDS"/>
    <property type="molecule type" value="Genomic_DNA"/>
</dbReference>
<keyword evidence="5" id="KW-1185">Reference proteome</keyword>
<keyword evidence="3" id="KW-0687">Ribonucleoprotein</keyword>
<dbReference type="InterPro" id="IPR022803">
    <property type="entry name" value="Ribosomal_uL5_dom_sf"/>
</dbReference>
<dbReference type="PANTHER" id="PTHR11994">
    <property type="entry name" value="60S RIBOSOMAL PROTEIN L11-RELATED"/>
    <property type="match status" value="1"/>
</dbReference>
<dbReference type="InParanoid" id="A0A7I4FMA9"/>
<comment type="similarity">
    <text evidence="1">Belongs to the universal ribosomal protein uL5 family.</text>
</comment>
<dbReference type="InterPro" id="IPR002132">
    <property type="entry name" value="Ribosomal_uL5"/>
</dbReference>
<dbReference type="GO" id="GO:0003735">
    <property type="term" value="F:structural constituent of ribosome"/>
    <property type="evidence" value="ECO:0000318"/>
    <property type="project" value="GO_Central"/>
</dbReference>
<dbReference type="Gene3D" id="3.30.1440.10">
    <property type="match status" value="2"/>
</dbReference>
<dbReference type="EnsemblPlants" id="Pp3c3_23540V3.2">
    <property type="protein sequence ID" value="Pp3c3_23540V3.2"/>
    <property type="gene ID" value="Pp3c3_23540"/>
</dbReference>
<dbReference type="SUPFAM" id="SSF55282">
    <property type="entry name" value="RL5-like"/>
    <property type="match status" value="1"/>
</dbReference>
<reference evidence="4" key="3">
    <citation type="submission" date="2020-12" db="UniProtKB">
        <authorList>
            <consortium name="EnsemblPlants"/>
        </authorList>
    </citation>
    <scope>IDENTIFICATION</scope>
</reference>
<evidence type="ECO:0000313" key="5">
    <source>
        <dbReference type="Proteomes" id="UP000006727"/>
    </source>
</evidence>
<proteinExistence type="inferred from homology"/>
<dbReference type="AlphaFoldDB" id="A0A7I4FMA9"/>
<dbReference type="GO" id="GO:0006412">
    <property type="term" value="P:translation"/>
    <property type="evidence" value="ECO:0000318"/>
    <property type="project" value="GO_Central"/>
</dbReference>
<accession>A0A7I4FMA9</accession>
<sequence>MIKVQKLVLNISIGKSGDCLIQGFKLLEQLSGQSLLFSKARYIIYSFGIKCNKKIACYIIVCGKKTMQLLENSLKHIDLGIKYNPSINIYKIDFYIVLEHPSYKVKRKYKAKSCIGIQYHIIKKDIMKWF</sequence>
<evidence type="ECO:0000256" key="1">
    <source>
        <dbReference type="ARBA" id="ARBA00008553"/>
    </source>
</evidence>
<evidence type="ECO:0008006" key="6">
    <source>
        <dbReference type="Google" id="ProtNLM"/>
    </source>
</evidence>
<reference evidence="4 5" key="2">
    <citation type="journal article" date="2018" name="Plant J.">
        <title>The Physcomitrella patens chromosome-scale assembly reveals moss genome structure and evolution.</title>
        <authorList>
            <person name="Lang D."/>
            <person name="Ullrich K.K."/>
            <person name="Murat F."/>
            <person name="Fuchs J."/>
            <person name="Jenkins J."/>
            <person name="Haas F.B."/>
            <person name="Piednoel M."/>
            <person name="Gundlach H."/>
            <person name="Van Bel M."/>
            <person name="Meyberg R."/>
            <person name="Vives C."/>
            <person name="Morata J."/>
            <person name="Symeonidi A."/>
            <person name="Hiss M."/>
            <person name="Muchero W."/>
            <person name="Kamisugi Y."/>
            <person name="Saleh O."/>
            <person name="Blanc G."/>
            <person name="Decker E.L."/>
            <person name="van Gessel N."/>
            <person name="Grimwood J."/>
            <person name="Hayes R.D."/>
            <person name="Graham S.W."/>
            <person name="Gunter L.E."/>
            <person name="McDaniel S.F."/>
            <person name="Hoernstein S.N.W."/>
            <person name="Larsson A."/>
            <person name="Li F.W."/>
            <person name="Perroud P.F."/>
            <person name="Phillips J."/>
            <person name="Ranjan P."/>
            <person name="Rokshar D.S."/>
            <person name="Rothfels C.J."/>
            <person name="Schneider L."/>
            <person name="Shu S."/>
            <person name="Stevenson D.W."/>
            <person name="Thummler F."/>
            <person name="Tillich M."/>
            <person name="Villarreal Aguilar J.C."/>
            <person name="Widiez T."/>
            <person name="Wong G.K."/>
            <person name="Wymore A."/>
            <person name="Zhang Y."/>
            <person name="Zimmer A.D."/>
            <person name="Quatrano R.S."/>
            <person name="Mayer K.F.X."/>
            <person name="Goodstein D."/>
            <person name="Casacuberta J.M."/>
            <person name="Vandepoele K."/>
            <person name="Reski R."/>
            <person name="Cuming A.C."/>
            <person name="Tuskan G.A."/>
            <person name="Maumus F."/>
            <person name="Salse J."/>
            <person name="Schmutz J."/>
            <person name="Rensing S.A."/>
        </authorList>
    </citation>
    <scope>NUCLEOTIDE SEQUENCE [LARGE SCALE GENOMIC DNA]</scope>
    <source>
        <strain evidence="4 5">cv. Gransden 2004</strain>
    </source>
</reference>
<dbReference type="Proteomes" id="UP000006727">
    <property type="component" value="Chromosome 3"/>
</dbReference>
<evidence type="ECO:0000256" key="2">
    <source>
        <dbReference type="ARBA" id="ARBA00022980"/>
    </source>
</evidence>
<dbReference type="GO" id="GO:0022625">
    <property type="term" value="C:cytosolic large ribosomal subunit"/>
    <property type="evidence" value="ECO:0000318"/>
    <property type="project" value="GO_Central"/>
</dbReference>
<evidence type="ECO:0000256" key="3">
    <source>
        <dbReference type="ARBA" id="ARBA00023274"/>
    </source>
</evidence>
<name>A0A7I4FMA9_PHYPA</name>
<dbReference type="Gramene" id="Pp3c3_23540V3.2">
    <property type="protein sequence ID" value="Pp3c3_23540V3.2"/>
    <property type="gene ID" value="Pp3c3_23540"/>
</dbReference>
<protein>
    <recommendedName>
        <fullName evidence="6">Ribosomal protein L5 N-terminal domain-containing protein</fullName>
    </recommendedName>
</protein>
<evidence type="ECO:0000313" key="4">
    <source>
        <dbReference type="EnsemblPlants" id="Pp3c3_23540V3.2"/>
    </source>
</evidence>